<dbReference type="GO" id="GO:0071973">
    <property type="term" value="P:bacterial-type flagellum-dependent cell motility"/>
    <property type="evidence" value="ECO:0007669"/>
    <property type="project" value="InterPro"/>
</dbReference>
<evidence type="ECO:0000256" key="9">
    <source>
        <dbReference type="ARBA" id="ARBA00023143"/>
    </source>
</evidence>
<dbReference type="GO" id="GO:0009425">
    <property type="term" value="C:bacterial-type flagellum basal body"/>
    <property type="evidence" value="ECO:0007669"/>
    <property type="project" value="UniProtKB-SubCell"/>
</dbReference>
<dbReference type="GO" id="GO:0006935">
    <property type="term" value="P:chemotaxis"/>
    <property type="evidence" value="ECO:0007669"/>
    <property type="project" value="UniProtKB-KW"/>
</dbReference>
<dbReference type="Pfam" id="PF14841">
    <property type="entry name" value="FliG_M"/>
    <property type="match status" value="1"/>
</dbReference>
<evidence type="ECO:0000259" key="13">
    <source>
        <dbReference type="Pfam" id="PF14841"/>
    </source>
</evidence>
<keyword evidence="5" id="KW-1003">Cell membrane</keyword>
<keyword evidence="8" id="KW-0472">Membrane</keyword>
<dbReference type="InterPro" id="IPR011002">
    <property type="entry name" value="FliG_a-hlx"/>
</dbReference>
<dbReference type="PIRSF" id="PIRSF003161">
    <property type="entry name" value="FliG"/>
    <property type="match status" value="1"/>
</dbReference>
<gene>
    <name evidence="15" type="primary">fliG</name>
    <name evidence="15" type="ORF">DAMNIGENAA_10220</name>
</gene>
<keyword evidence="9" id="KW-0975">Bacterial flagellum</keyword>
<dbReference type="RefSeq" id="WP_281792675.1">
    <property type="nucleotide sequence ID" value="NZ_BSDR01000001.1"/>
</dbReference>
<keyword evidence="15" id="KW-0969">Cilium</keyword>
<evidence type="ECO:0000256" key="10">
    <source>
        <dbReference type="ARBA" id="ARBA00025598"/>
    </source>
</evidence>
<comment type="similarity">
    <text evidence="3">Belongs to the FliG family.</text>
</comment>
<keyword evidence="6" id="KW-0145">Chemotaxis</keyword>
<dbReference type="InterPro" id="IPR023087">
    <property type="entry name" value="Flg_Motor_Flig_C"/>
</dbReference>
<feature type="domain" description="Flagellar motor switch protein FliG C-terminal" evidence="12">
    <location>
        <begin position="217"/>
        <end position="323"/>
    </location>
</feature>
<evidence type="ECO:0000259" key="14">
    <source>
        <dbReference type="Pfam" id="PF14842"/>
    </source>
</evidence>
<evidence type="ECO:0000256" key="6">
    <source>
        <dbReference type="ARBA" id="ARBA00022500"/>
    </source>
</evidence>
<dbReference type="PANTHER" id="PTHR30534:SF0">
    <property type="entry name" value="FLAGELLAR MOTOR SWITCH PROTEIN FLIG"/>
    <property type="match status" value="1"/>
</dbReference>
<keyword evidence="15" id="KW-0282">Flagellum</keyword>
<protein>
    <recommendedName>
        <fullName evidence="4">Flagellar motor switch protein FliG</fullName>
    </recommendedName>
</protein>
<dbReference type="NCBIfam" id="TIGR00207">
    <property type="entry name" value="fliG"/>
    <property type="match status" value="1"/>
</dbReference>
<comment type="function">
    <text evidence="10">FliG is one of three proteins (FliG, FliN, FliM) that forms the rotor-mounted switch complex (C ring), located at the base of the basal body. This complex interacts with the CheY and CheZ chemotaxis proteins, in addition to contacting components of the motor that determine the direction of flagellar rotation.</text>
</comment>
<comment type="subcellular location">
    <subcellularLocation>
        <location evidence="1">Bacterial flagellum basal body</location>
    </subcellularLocation>
    <subcellularLocation>
        <location evidence="2">Cell membrane</location>
        <topology evidence="2">Peripheral membrane protein</topology>
        <orientation evidence="2">Cytoplasmic side</orientation>
    </subcellularLocation>
</comment>
<evidence type="ECO:0000256" key="3">
    <source>
        <dbReference type="ARBA" id="ARBA00010299"/>
    </source>
</evidence>
<dbReference type="FunFam" id="1.10.220.30:FF:000001">
    <property type="entry name" value="Flagellar motor switch protein FliG"/>
    <property type="match status" value="1"/>
</dbReference>
<dbReference type="SUPFAM" id="SSF48029">
    <property type="entry name" value="FliG"/>
    <property type="match status" value="2"/>
</dbReference>
<evidence type="ECO:0000256" key="5">
    <source>
        <dbReference type="ARBA" id="ARBA00022475"/>
    </source>
</evidence>
<evidence type="ECO:0000256" key="2">
    <source>
        <dbReference type="ARBA" id="ARBA00004413"/>
    </source>
</evidence>
<evidence type="ECO:0000256" key="11">
    <source>
        <dbReference type="SAM" id="Coils"/>
    </source>
</evidence>
<sequence>MDKLNGARKAAIVLLSLGEETSSLILRNLTKEEIKRIGIHMAEIKGVKKEVSDELLQEFSLKFEEEDQVSIPGGHFLRNLLPSVLGKDEAADMMGRIEKEKEKVPFKYVKEIDAKVLANFIRNEHPQTITVILAHLGHEKAGQVIHFLPENLQFEVINRIAQLEMVPPDLIRDVDEVLEKELLSVGQDSQRILGGVSTVAEILNYCDKRTGENILQAMEERNEELAEKVRKLMFVFDDLAAVNDQGIRELLKEVPNEELTLALKTASEELKSKIFKNLSKRAGEMLQEDLAIMGPARLSDVEAAQQNILNVARRMEKEGLIILAGRDGGDSLV</sequence>
<proteinExistence type="inferred from homology"/>
<evidence type="ECO:0000313" key="16">
    <source>
        <dbReference type="Proteomes" id="UP001144372"/>
    </source>
</evidence>
<comment type="caution">
    <text evidence="15">The sequence shown here is derived from an EMBL/GenBank/DDBJ whole genome shotgun (WGS) entry which is preliminary data.</text>
</comment>
<dbReference type="PANTHER" id="PTHR30534">
    <property type="entry name" value="FLAGELLAR MOTOR SWITCH PROTEIN FLIG"/>
    <property type="match status" value="1"/>
</dbReference>
<dbReference type="Pfam" id="PF01706">
    <property type="entry name" value="FliG_C"/>
    <property type="match status" value="1"/>
</dbReference>
<dbReference type="InterPro" id="IPR028263">
    <property type="entry name" value="FliG_N"/>
</dbReference>
<feature type="coiled-coil region" evidence="11">
    <location>
        <begin position="208"/>
        <end position="235"/>
    </location>
</feature>
<reference evidence="15" key="1">
    <citation type="submission" date="2022-12" db="EMBL/GenBank/DDBJ databases">
        <title>Reference genome sequencing for broad-spectrum identification of bacterial and archaeal isolates by mass spectrometry.</title>
        <authorList>
            <person name="Sekiguchi Y."/>
            <person name="Tourlousse D.M."/>
        </authorList>
    </citation>
    <scope>NUCLEOTIDE SEQUENCE</scope>
    <source>
        <strain evidence="15">ASRB1</strain>
    </source>
</reference>
<evidence type="ECO:0000256" key="7">
    <source>
        <dbReference type="ARBA" id="ARBA00022779"/>
    </source>
</evidence>
<feature type="domain" description="Flagellar motor switch protein FliG middle" evidence="13">
    <location>
        <begin position="115"/>
        <end position="187"/>
    </location>
</feature>
<keyword evidence="15" id="KW-0966">Cell projection</keyword>
<feature type="domain" description="Flagellar motor switch protein FliG N-terminal" evidence="14">
    <location>
        <begin position="3"/>
        <end position="106"/>
    </location>
</feature>
<evidence type="ECO:0000256" key="4">
    <source>
        <dbReference type="ARBA" id="ARBA00021870"/>
    </source>
</evidence>
<dbReference type="InterPro" id="IPR032779">
    <property type="entry name" value="FliG_M"/>
</dbReference>
<dbReference type="PRINTS" id="PR00954">
    <property type="entry name" value="FLGMOTORFLIG"/>
</dbReference>
<evidence type="ECO:0000313" key="15">
    <source>
        <dbReference type="EMBL" id="GLI33589.1"/>
    </source>
</evidence>
<organism evidence="15 16">
    <name type="scientific">Desulforhabdus amnigena</name>
    <dbReference type="NCBI Taxonomy" id="40218"/>
    <lineage>
        <taxon>Bacteria</taxon>
        <taxon>Pseudomonadati</taxon>
        <taxon>Thermodesulfobacteriota</taxon>
        <taxon>Syntrophobacteria</taxon>
        <taxon>Syntrophobacterales</taxon>
        <taxon>Syntrophobacteraceae</taxon>
        <taxon>Desulforhabdus</taxon>
    </lineage>
</organism>
<keyword evidence="11" id="KW-0175">Coiled coil</keyword>
<evidence type="ECO:0000256" key="1">
    <source>
        <dbReference type="ARBA" id="ARBA00004117"/>
    </source>
</evidence>
<dbReference type="GO" id="GO:0005886">
    <property type="term" value="C:plasma membrane"/>
    <property type="evidence" value="ECO:0007669"/>
    <property type="project" value="UniProtKB-SubCell"/>
</dbReference>
<dbReference type="AlphaFoldDB" id="A0A9W6FS21"/>
<evidence type="ECO:0000256" key="8">
    <source>
        <dbReference type="ARBA" id="ARBA00023136"/>
    </source>
</evidence>
<evidence type="ECO:0000259" key="12">
    <source>
        <dbReference type="Pfam" id="PF01706"/>
    </source>
</evidence>
<dbReference type="Proteomes" id="UP001144372">
    <property type="component" value="Unassembled WGS sequence"/>
</dbReference>
<keyword evidence="7" id="KW-0283">Flagellar rotation</keyword>
<dbReference type="Gene3D" id="1.10.220.30">
    <property type="match status" value="3"/>
</dbReference>
<accession>A0A9W6FS21</accession>
<dbReference type="Pfam" id="PF14842">
    <property type="entry name" value="FliG_N"/>
    <property type="match status" value="1"/>
</dbReference>
<dbReference type="GO" id="GO:0003774">
    <property type="term" value="F:cytoskeletal motor activity"/>
    <property type="evidence" value="ECO:0007669"/>
    <property type="project" value="InterPro"/>
</dbReference>
<name>A0A9W6FS21_9BACT</name>
<dbReference type="InterPro" id="IPR000090">
    <property type="entry name" value="Flg_Motor_Flig"/>
</dbReference>
<keyword evidence="16" id="KW-1185">Reference proteome</keyword>
<dbReference type="EMBL" id="BSDR01000001">
    <property type="protein sequence ID" value="GLI33589.1"/>
    <property type="molecule type" value="Genomic_DNA"/>
</dbReference>